<dbReference type="GO" id="GO:0004519">
    <property type="term" value="F:endonuclease activity"/>
    <property type="evidence" value="ECO:0007669"/>
    <property type="project" value="UniProtKB-KW"/>
</dbReference>
<keyword evidence="5" id="KW-0378">Hydrolase</keyword>
<name>A0A0L6UEF4_9BASI</name>
<keyword evidence="3" id="KW-0540">Nuclease</keyword>
<reference evidence="9 10" key="1">
    <citation type="submission" date="2015-08" db="EMBL/GenBank/DDBJ databases">
        <title>Next Generation Sequencing and Analysis of the Genome of Puccinia sorghi L Schw, the Causal Agent of Maize Common Rust.</title>
        <authorList>
            <person name="Rochi L."/>
            <person name="Burguener G."/>
            <person name="Darino M."/>
            <person name="Turjanski A."/>
            <person name="Kreff E."/>
            <person name="Dieguez M.J."/>
            <person name="Sacco F."/>
        </authorList>
    </citation>
    <scope>NUCLEOTIDE SEQUENCE [LARGE SCALE GENOMIC DNA]</scope>
    <source>
        <strain evidence="9 10">RO10H11247</strain>
    </source>
</reference>
<gene>
    <name evidence="9" type="ORF">VP01_6814g1</name>
</gene>
<evidence type="ECO:0000313" key="10">
    <source>
        <dbReference type="Proteomes" id="UP000037035"/>
    </source>
</evidence>
<protein>
    <recommendedName>
        <fullName evidence="11">Integrase zinc-binding domain-containing protein</fullName>
    </recommendedName>
</protein>
<feature type="non-terminal residue" evidence="9">
    <location>
        <position position="233"/>
    </location>
</feature>
<dbReference type="Proteomes" id="UP000037035">
    <property type="component" value="Unassembled WGS sequence"/>
</dbReference>
<evidence type="ECO:0000256" key="4">
    <source>
        <dbReference type="ARBA" id="ARBA00022759"/>
    </source>
</evidence>
<evidence type="ECO:0000256" key="3">
    <source>
        <dbReference type="ARBA" id="ARBA00022722"/>
    </source>
</evidence>
<dbReference type="PANTHER" id="PTHR47266">
    <property type="entry name" value="ENDONUCLEASE-RELATED"/>
    <property type="match status" value="1"/>
</dbReference>
<dbReference type="InterPro" id="IPR041373">
    <property type="entry name" value="RT_RNaseH"/>
</dbReference>
<dbReference type="EMBL" id="LAVV01012177">
    <property type="protein sequence ID" value="KNZ46938.1"/>
    <property type="molecule type" value="Genomic_DNA"/>
</dbReference>
<evidence type="ECO:0000256" key="2">
    <source>
        <dbReference type="ARBA" id="ARBA00022695"/>
    </source>
</evidence>
<dbReference type="OrthoDB" id="2273864at2759"/>
<proteinExistence type="predicted"/>
<feature type="domain" description="Integrase zinc-binding" evidence="8">
    <location>
        <begin position="87"/>
        <end position="130"/>
    </location>
</feature>
<evidence type="ECO:0000256" key="5">
    <source>
        <dbReference type="ARBA" id="ARBA00022801"/>
    </source>
</evidence>
<evidence type="ECO:0000256" key="6">
    <source>
        <dbReference type="ARBA" id="ARBA00022918"/>
    </source>
</evidence>
<accession>A0A0L6UEF4</accession>
<evidence type="ECO:0000256" key="1">
    <source>
        <dbReference type="ARBA" id="ARBA00022679"/>
    </source>
</evidence>
<evidence type="ECO:0000259" key="8">
    <source>
        <dbReference type="Pfam" id="PF17921"/>
    </source>
</evidence>
<dbReference type="AlphaFoldDB" id="A0A0L6UEF4"/>
<sequence>TTQVTMQSQASSPSILNLLHPVAFESQKLHNSELNYKINDKELLEIVFCLQKWHHNALKYFMTSKQWFRMLYHVKTIYFKQLNILESSLAGHFLQEKTYSLISRDFSWPGMTRDVKDYLKSFYDCNCNKSSKQQKYGLIQPLPWNSLSMDFISQLPLSNGYNAIFVVTTCTSSEYRFISIVVHCGLIFVNTGRFNRISPQPIILSPTDRLKDSTIYSKNILECLSAISRMIGE</sequence>
<dbReference type="Pfam" id="PF17917">
    <property type="entry name" value="RT_RNaseH"/>
    <property type="match status" value="1"/>
</dbReference>
<evidence type="ECO:0008006" key="11">
    <source>
        <dbReference type="Google" id="ProtNLM"/>
    </source>
</evidence>
<dbReference type="GO" id="GO:0016787">
    <property type="term" value="F:hydrolase activity"/>
    <property type="evidence" value="ECO:0007669"/>
    <property type="project" value="UniProtKB-KW"/>
</dbReference>
<dbReference type="Pfam" id="PF17921">
    <property type="entry name" value="Integrase_H2C2"/>
    <property type="match status" value="1"/>
</dbReference>
<dbReference type="InterPro" id="IPR041588">
    <property type="entry name" value="Integrase_H2C2"/>
</dbReference>
<keyword evidence="6" id="KW-0695">RNA-directed DNA polymerase</keyword>
<dbReference type="InterPro" id="IPR043502">
    <property type="entry name" value="DNA/RNA_pol_sf"/>
</dbReference>
<keyword evidence="10" id="KW-1185">Reference proteome</keyword>
<evidence type="ECO:0000313" key="9">
    <source>
        <dbReference type="EMBL" id="KNZ46938.1"/>
    </source>
</evidence>
<dbReference type="InterPro" id="IPR052160">
    <property type="entry name" value="Gypsy_RT_Integrase-like"/>
</dbReference>
<keyword evidence="2" id="KW-0548">Nucleotidyltransferase</keyword>
<feature type="domain" description="Reverse transcriptase RNase H-like" evidence="7">
    <location>
        <begin position="13"/>
        <end position="56"/>
    </location>
</feature>
<feature type="non-terminal residue" evidence="9">
    <location>
        <position position="1"/>
    </location>
</feature>
<comment type="caution">
    <text evidence="9">The sequence shown here is derived from an EMBL/GenBank/DDBJ whole genome shotgun (WGS) entry which is preliminary data.</text>
</comment>
<dbReference type="VEuPathDB" id="FungiDB:VP01_6814g1"/>
<keyword evidence="1" id="KW-0808">Transferase</keyword>
<keyword evidence="4" id="KW-0255">Endonuclease</keyword>
<dbReference type="Gene3D" id="1.10.340.70">
    <property type="match status" value="1"/>
</dbReference>
<dbReference type="GO" id="GO:0003964">
    <property type="term" value="F:RNA-directed DNA polymerase activity"/>
    <property type="evidence" value="ECO:0007669"/>
    <property type="project" value="UniProtKB-KW"/>
</dbReference>
<organism evidence="9 10">
    <name type="scientific">Puccinia sorghi</name>
    <dbReference type="NCBI Taxonomy" id="27349"/>
    <lineage>
        <taxon>Eukaryota</taxon>
        <taxon>Fungi</taxon>
        <taxon>Dikarya</taxon>
        <taxon>Basidiomycota</taxon>
        <taxon>Pucciniomycotina</taxon>
        <taxon>Pucciniomycetes</taxon>
        <taxon>Pucciniales</taxon>
        <taxon>Pucciniaceae</taxon>
        <taxon>Puccinia</taxon>
    </lineage>
</organism>
<evidence type="ECO:0000259" key="7">
    <source>
        <dbReference type="Pfam" id="PF17917"/>
    </source>
</evidence>
<dbReference type="SUPFAM" id="SSF56672">
    <property type="entry name" value="DNA/RNA polymerases"/>
    <property type="match status" value="1"/>
</dbReference>